<protein>
    <submittedName>
        <fullName evidence="1">Uncharacterized protein</fullName>
    </submittedName>
</protein>
<organism evidence="1 2">
    <name type="scientific">Yersinia enterocolitica</name>
    <dbReference type="NCBI Taxonomy" id="630"/>
    <lineage>
        <taxon>Bacteria</taxon>
        <taxon>Pseudomonadati</taxon>
        <taxon>Pseudomonadota</taxon>
        <taxon>Gammaproteobacteria</taxon>
        <taxon>Enterobacterales</taxon>
        <taxon>Yersiniaceae</taxon>
        <taxon>Yersinia</taxon>
    </lineage>
</organism>
<name>A0AAD2ZAW9_YEREN</name>
<gene>
    <name evidence="1" type="ORF">RSF11_004235</name>
</gene>
<proteinExistence type="predicted"/>
<comment type="caution">
    <text evidence="1">The sequence shown here is derived from an EMBL/GenBank/DDBJ whole genome shotgun (WGS) entry which is preliminary data.</text>
</comment>
<evidence type="ECO:0000313" key="1">
    <source>
        <dbReference type="EMBL" id="ELI8104469.1"/>
    </source>
</evidence>
<dbReference type="AlphaFoldDB" id="A0AAD2ZAW9"/>
<sequence length="79" mass="8853">MTLEQRLAAVEAELEKMKAQQKGRKDIEALVNKTITENIKKQCRPGGLLYRSERRENAAISQAASNIIENALLMQPLTS</sequence>
<reference evidence="1" key="1">
    <citation type="submission" date="2023-02" db="EMBL/GenBank/DDBJ databases">
        <authorList>
            <person name="Ashton P.M."/>
            <person name="Dallman T."/>
            <person name="Nair S."/>
            <person name="De Pinna E."/>
            <person name="Peters T."/>
            <person name="Grant K."/>
        </authorList>
    </citation>
    <scope>NUCLEOTIDE SEQUENCE</scope>
    <source>
        <strain evidence="1">01103883</strain>
    </source>
</reference>
<dbReference type="RefSeq" id="WP_050322387.1">
    <property type="nucleotide sequence ID" value="NZ_CTRB01000030.1"/>
</dbReference>
<dbReference type="EMBL" id="ABNAVX010000042">
    <property type="protein sequence ID" value="ELI8104469.1"/>
    <property type="molecule type" value="Genomic_DNA"/>
</dbReference>
<accession>A0AAD2ZAW9</accession>
<evidence type="ECO:0000313" key="2">
    <source>
        <dbReference type="Proteomes" id="UP001182355"/>
    </source>
</evidence>
<dbReference type="Proteomes" id="UP001182355">
    <property type="component" value="Unassembled WGS sequence"/>
</dbReference>